<sequence length="117" mass="13060">MESRDSQEPSMSDILNEIKGTHTELVIKIDIVALDVTLLRADLHKVADTITEAGDTIGVLNREVDALKDAVSSLQKLTVHPEEWAEEVEGRSHQNNLRFRSFPEWQNGATCTNFGNT</sequence>
<organism evidence="1 2">
    <name type="scientific">Pleurodeles waltl</name>
    <name type="common">Iberian ribbed newt</name>
    <dbReference type="NCBI Taxonomy" id="8319"/>
    <lineage>
        <taxon>Eukaryota</taxon>
        <taxon>Metazoa</taxon>
        <taxon>Chordata</taxon>
        <taxon>Craniata</taxon>
        <taxon>Vertebrata</taxon>
        <taxon>Euteleostomi</taxon>
        <taxon>Amphibia</taxon>
        <taxon>Batrachia</taxon>
        <taxon>Caudata</taxon>
        <taxon>Salamandroidea</taxon>
        <taxon>Salamandridae</taxon>
        <taxon>Pleurodelinae</taxon>
        <taxon>Pleurodeles</taxon>
    </lineage>
</organism>
<accession>A0AAV7KSY1</accession>
<evidence type="ECO:0000313" key="2">
    <source>
        <dbReference type="Proteomes" id="UP001066276"/>
    </source>
</evidence>
<keyword evidence="2" id="KW-1185">Reference proteome</keyword>
<proteinExistence type="predicted"/>
<comment type="caution">
    <text evidence="1">The sequence shown here is derived from an EMBL/GenBank/DDBJ whole genome shotgun (WGS) entry which is preliminary data.</text>
</comment>
<protein>
    <submittedName>
        <fullName evidence="1">Uncharacterized protein</fullName>
    </submittedName>
</protein>
<dbReference type="AlphaFoldDB" id="A0AAV7KSY1"/>
<reference evidence="1" key="1">
    <citation type="journal article" date="2022" name="bioRxiv">
        <title>Sequencing and chromosome-scale assembly of the giantPleurodeles waltlgenome.</title>
        <authorList>
            <person name="Brown T."/>
            <person name="Elewa A."/>
            <person name="Iarovenko S."/>
            <person name="Subramanian E."/>
            <person name="Araus A.J."/>
            <person name="Petzold A."/>
            <person name="Susuki M."/>
            <person name="Suzuki K.-i.T."/>
            <person name="Hayashi T."/>
            <person name="Toyoda A."/>
            <person name="Oliveira C."/>
            <person name="Osipova E."/>
            <person name="Leigh N.D."/>
            <person name="Simon A."/>
            <person name="Yun M.H."/>
        </authorList>
    </citation>
    <scope>NUCLEOTIDE SEQUENCE</scope>
    <source>
        <strain evidence="1">20211129_DDA</strain>
        <tissue evidence="1">Liver</tissue>
    </source>
</reference>
<dbReference type="EMBL" id="JANPWB010000016">
    <property type="protein sequence ID" value="KAJ1082362.1"/>
    <property type="molecule type" value="Genomic_DNA"/>
</dbReference>
<evidence type="ECO:0000313" key="1">
    <source>
        <dbReference type="EMBL" id="KAJ1082362.1"/>
    </source>
</evidence>
<name>A0AAV7KSY1_PLEWA</name>
<gene>
    <name evidence="1" type="ORF">NDU88_002530</name>
</gene>
<dbReference type="Proteomes" id="UP001066276">
    <property type="component" value="Chromosome 12"/>
</dbReference>